<dbReference type="PANTHER" id="PTHR36178">
    <property type="entry name" value="SLR0625 PROTEIN"/>
    <property type="match status" value="1"/>
</dbReference>
<evidence type="ECO:0000313" key="3">
    <source>
        <dbReference type="Proteomes" id="UP000450676"/>
    </source>
</evidence>
<dbReference type="InterPro" id="IPR004445">
    <property type="entry name" value="GltS"/>
</dbReference>
<feature type="transmembrane region" description="Helical" evidence="1">
    <location>
        <begin position="382"/>
        <end position="403"/>
    </location>
</feature>
<feature type="transmembrane region" description="Helical" evidence="1">
    <location>
        <begin position="6"/>
        <end position="25"/>
    </location>
</feature>
<dbReference type="PANTHER" id="PTHR36178:SF1">
    <property type="entry name" value="SODIUM_GLUTAMATE SYMPORTER"/>
    <property type="match status" value="1"/>
</dbReference>
<feature type="transmembrane region" description="Helical" evidence="1">
    <location>
        <begin position="147"/>
        <end position="169"/>
    </location>
</feature>
<gene>
    <name evidence="2" type="ORF">GTP77_13125</name>
</gene>
<feature type="transmembrane region" description="Helical" evidence="1">
    <location>
        <begin position="321"/>
        <end position="341"/>
    </location>
</feature>
<feature type="transmembrane region" description="Helical" evidence="1">
    <location>
        <begin position="92"/>
        <end position="112"/>
    </location>
</feature>
<accession>A0A7X4KNL1</accession>
<keyword evidence="1" id="KW-1133">Transmembrane helix</keyword>
<proteinExistence type="predicted"/>
<feature type="transmembrane region" description="Helical" evidence="1">
    <location>
        <begin position="37"/>
        <end position="63"/>
    </location>
</feature>
<keyword evidence="3" id="KW-1185">Reference proteome</keyword>
<dbReference type="GO" id="GO:0016020">
    <property type="term" value="C:membrane"/>
    <property type="evidence" value="ECO:0007669"/>
    <property type="project" value="InterPro"/>
</dbReference>
<dbReference type="Pfam" id="PF03616">
    <property type="entry name" value="Glt_symporter"/>
    <property type="match status" value="3"/>
</dbReference>
<sequence length="445" mass="44493">MTPAYSPWFLLLLAIPILLLGEWLLKRIPLLARINIPVPVAGGLLFSAACLCINLSGLATVSFGTKVSAGWWTWLVTPDIEWLARPAKNLNLPLLIAFFTCVGLGAPLRMLLGGGRMLVVLLLATTVLAAVQNAAGAAVAVALGAPALLGVACGSLTLVGGHGTALGFASRFEQAGLASAAAIGASAATFGLVAGALLSGPLGAWLLRKVSPIPARETAAIAQDGTAGTAAAGATGAAGRPAAAPAVANFVADVRALAALGRGAVLHLLLVAACVKAGAWVSFGLDRAGAALPAYMGALLVGFAVRAIHDALGGGWLRGESIARIAAVLLPLFLAVTLASLNLADLATVAGPMLAILAVNIALTLLFCAAVVWPLLGRNHEAGVATAGLAGYGIGSTATAVAAMDAITRQRGPAPRATTIVPPTGGFLIDLTNAPVISAFLRMLS</sequence>
<keyword evidence="1" id="KW-0472">Membrane</keyword>
<protein>
    <recommendedName>
        <fullName evidence="4">Sodium/glutamate symporter</fullName>
    </recommendedName>
</protein>
<evidence type="ECO:0000256" key="1">
    <source>
        <dbReference type="SAM" id="Phobius"/>
    </source>
</evidence>
<name>A0A7X4KNL1_9BURK</name>
<feature type="transmembrane region" description="Helical" evidence="1">
    <location>
        <begin position="264"/>
        <end position="283"/>
    </location>
</feature>
<feature type="transmembrane region" description="Helical" evidence="1">
    <location>
        <begin position="290"/>
        <end position="309"/>
    </location>
</feature>
<dbReference type="GO" id="GO:0015501">
    <property type="term" value="F:glutamate:sodium symporter activity"/>
    <property type="evidence" value="ECO:0007669"/>
    <property type="project" value="InterPro"/>
</dbReference>
<dbReference type="GO" id="GO:0015813">
    <property type="term" value="P:L-glutamate transmembrane transport"/>
    <property type="evidence" value="ECO:0007669"/>
    <property type="project" value="InterPro"/>
</dbReference>
<comment type="caution">
    <text evidence="2">The sequence shown here is derived from an EMBL/GenBank/DDBJ whole genome shotgun (WGS) entry which is preliminary data.</text>
</comment>
<evidence type="ECO:0000313" key="2">
    <source>
        <dbReference type="EMBL" id="MYN08276.1"/>
    </source>
</evidence>
<organism evidence="2 3">
    <name type="scientific">Pseudoduganella aquatica</name>
    <dbReference type="NCBI Taxonomy" id="2660641"/>
    <lineage>
        <taxon>Bacteria</taxon>
        <taxon>Pseudomonadati</taxon>
        <taxon>Pseudomonadota</taxon>
        <taxon>Betaproteobacteria</taxon>
        <taxon>Burkholderiales</taxon>
        <taxon>Oxalobacteraceae</taxon>
        <taxon>Telluria group</taxon>
        <taxon>Pseudoduganella</taxon>
    </lineage>
</organism>
<keyword evidence="1" id="KW-0812">Transmembrane</keyword>
<feature type="transmembrane region" description="Helical" evidence="1">
    <location>
        <begin position="353"/>
        <end position="376"/>
    </location>
</feature>
<feature type="transmembrane region" description="Helical" evidence="1">
    <location>
        <begin position="119"/>
        <end position="141"/>
    </location>
</feature>
<dbReference type="RefSeq" id="WP_161072599.1">
    <property type="nucleotide sequence ID" value="NZ_WWCU01000012.1"/>
</dbReference>
<dbReference type="AlphaFoldDB" id="A0A7X4KNL1"/>
<evidence type="ECO:0008006" key="4">
    <source>
        <dbReference type="Google" id="ProtNLM"/>
    </source>
</evidence>
<dbReference type="Proteomes" id="UP000450676">
    <property type="component" value="Unassembled WGS sequence"/>
</dbReference>
<dbReference type="EMBL" id="WWCU01000012">
    <property type="protein sequence ID" value="MYN08276.1"/>
    <property type="molecule type" value="Genomic_DNA"/>
</dbReference>
<feature type="transmembrane region" description="Helical" evidence="1">
    <location>
        <begin position="176"/>
        <end position="198"/>
    </location>
</feature>
<reference evidence="2 3" key="1">
    <citation type="submission" date="2019-12" db="EMBL/GenBank/DDBJ databases">
        <title>Novel species isolated from a subtropical stream in China.</title>
        <authorList>
            <person name="Lu H."/>
        </authorList>
    </citation>
    <scope>NUCLEOTIDE SEQUENCE [LARGE SCALE GENOMIC DNA]</scope>
    <source>
        <strain evidence="2 3">FT127W</strain>
    </source>
</reference>